<dbReference type="OrthoDB" id="6712880at2"/>
<comment type="subcellular location">
    <subcellularLocation>
        <location evidence="1">Cell membrane</location>
        <topology evidence="1">Multi-pass membrane protein</topology>
    </subcellularLocation>
</comment>
<evidence type="ECO:0000256" key="3">
    <source>
        <dbReference type="ARBA" id="ARBA00022692"/>
    </source>
</evidence>
<dbReference type="EMBL" id="APRZ01000011">
    <property type="protein sequence ID" value="ENX35567.1"/>
    <property type="molecule type" value="Genomic_DNA"/>
</dbReference>
<organism evidence="7 8">
    <name type="scientific">Acinetobacter colistiniresistens</name>
    <dbReference type="NCBI Taxonomy" id="280145"/>
    <lineage>
        <taxon>Bacteria</taxon>
        <taxon>Pseudomonadati</taxon>
        <taxon>Pseudomonadota</taxon>
        <taxon>Gammaproteobacteria</taxon>
        <taxon>Moraxellales</taxon>
        <taxon>Moraxellaceae</taxon>
        <taxon>Acinetobacter</taxon>
    </lineage>
</organism>
<evidence type="ECO:0008006" key="9">
    <source>
        <dbReference type="Google" id="ProtNLM"/>
    </source>
</evidence>
<evidence type="ECO:0000256" key="4">
    <source>
        <dbReference type="ARBA" id="ARBA00022989"/>
    </source>
</evidence>
<dbReference type="PANTHER" id="PTHR33931:SF2">
    <property type="entry name" value="HOLIN-LIKE PROTEIN CIDA"/>
    <property type="match status" value="1"/>
</dbReference>
<feature type="transmembrane region" description="Helical" evidence="6">
    <location>
        <begin position="41"/>
        <end position="59"/>
    </location>
</feature>
<feature type="transmembrane region" description="Helical" evidence="6">
    <location>
        <begin position="103"/>
        <end position="125"/>
    </location>
</feature>
<dbReference type="Pfam" id="PF03788">
    <property type="entry name" value="LrgA"/>
    <property type="match status" value="1"/>
</dbReference>
<proteinExistence type="predicted"/>
<feature type="transmembrane region" description="Helical" evidence="6">
    <location>
        <begin position="71"/>
        <end position="91"/>
    </location>
</feature>
<dbReference type="GO" id="GO:0005886">
    <property type="term" value="C:plasma membrane"/>
    <property type="evidence" value="ECO:0007669"/>
    <property type="project" value="UniProtKB-SubCell"/>
</dbReference>
<name>N9R8X7_9GAMM</name>
<dbReference type="InterPro" id="IPR005538">
    <property type="entry name" value="LrgA/CidA"/>
</dbReference>
<evidence type="ECO:0000256" key="2">
    <source>
        <dbReference type="ARBA" id="ARBA00022475"/>
    </source>
</evidence>
<keyword evidence="8" id="KW-1185">Reference proteome</keyword>
<keyword evidence="5 6" id="KW-0472">Membrane</keyword>
<dbReference type="Proteomes" id="UP000013009">
    <property type="component" value="Unassembled WGS sequence"/>
</dbReference>
<dbReference type="PATRIC" id="fig|1217695.3.peg.1202"/>
<reference evidence="7 8" key="1">
    <citation type="submission" date="2013-02" db="EMBL/GenBank/DDBJ databases">
        <title>The Genome Sequence of Acinetobacter sp. NIPH 1859.</title>
        <authorList>
            <consortium name="The Broad Institute Genome Sequencing Platform"/>
            <consortium name="The Broad Institute Genome Sequencing Center for Infectious Disease"/>
            <person name="Cerqueira G."/>
            <person name="Feldgarden M."/>
            <person name="Courvalin P."/>
            <person name="Perichon B."/>
            <person name="Grillot-Courvalin C."/>
            <person name="Clermont D."/>
            <person name="Rocha E."/>
            <person name="Yoon E.-J."/>
            <person name="Nemec A."/>
            <person name="Walker B."/>
            <person name="Young S.K."/>
            <person name="Zeng Q."/>
            <person name="Gargeya S."/>
            <person name="Fitzgerald M."/>
            <person name="Haas B."/>
            <person name="Abouelleil A."/>
            <person name="Alvarado L."/>
            <person name="Arachchi H.M."/>
            <person name="Berlin A.M."/>
            <person name="Chapman S.B."/>
            <person name="Dewar J."/>
            <person name="Goldberg J."/>
            <person name="Griggs A."/>
            <person name="Gujja S."/>
            <person name="Hansen M."/>
            <person name="Howarth C."/>
            <person name="Imamovic A."/>
            <person name="Larimer J."/>
            <person name="McCowan C."/>
            <person name="Murphy C."/>
            <person name="Neiman D."/>
            <person name="Pearson M."/>
            <person name="Priest M."/>
            <person name="Roberts A."/>
            <person name="Saif S."/>
            <person name="Shea T."/>
            <person name="Sisk P."/>
            <person name="Sykes S."/>
            <person name="Wortman J."/>
            <person name="Nusbaum C."/>
            <person name="Birren B."/>
        </authorList>
    </citation>
    <scope>NUCLEOTIDE SEQUENCE [LARGE SCALE GENOMIC DNA]</scope>
    <source>
        <strain evidence="7 8">NIPH 1859</strain>
    </source>
</reference>
<dbReference type="AlphaFoldDB" id="N9R8X7"/>
<dbReference type="HOGENOM" id="CLU_113736_3_0_6"/>
<sequence length="144" mass="16319">MRTEAVSGISTQNSFLQLLKQILILAGFWSAGYVLHQKLGIPISAGILGMFLLLFSLFFKFINIDQVATGAAFILGELLLFFIPVVVAIVQYKNLFMTEGWQIVLSIALGTILVMLSTSLTIHYYHRMKNYLLVIRKHFQQKHI</sequence>
<evidence type="ECO:0000256" key="1">
    <source>
        <dbReference type="ARBA" id="ARBA00004651"/>
    </source>
</evidence>
<keyword evidence="2" id="KW-1003">Cell membrane</keyword>
<evidence type="ECO:0000256" key="5">
    <source>
        <dbReference type="ARBA" id="ARBA00023136"/>
    </source>
</evidence>
<evidence type="ECO:0000256" key="6">
    <source>
        <dbReference type="SAM" id="Phobius"/>
    </source>
</evidence>
<keyword evidence="3 6" id="KW-0812">Transmembrane</keyword>
<protein>
    <recommendedName>
        <fullName evidence="9">CidA/LrgA family protein</fullName>
    </recommendedName>
</protein>
<accession>N9R8X7</accession>
<feature type="transmembrane region" description="Helical" evidence="6">
    <location>
        <begin position="18"/>
        <end position="35"/>
    </location>
</feature>
<dbReference type="RefSeq" id="WP_005271687.1">
    <property type="nucleotide sequence ID" value="NZ_KB850194.1"/>
</dbReference>
<evidence type="ECO:0000313" key="7">
    <source>
        <dbReference type="EMBL" id="ENX35567.1"/>
    </source>
</evidence>
<dbReference type="PANTHER" id="PTHR33931">
    <property type="entry name" value="HOLIN-LIKE PROTEIN CIDA-RELATED"/>
    <property type="match status" value="1"/>
</dbReference>
<evidence type="ECO:0000313" key="8">
    <source>
        <dbReference type="Proteomes" id="UP000013009"/>
    </source>
</evidence>
<keyword evidence="4 6" id="KW-1133">Transmembrane helix</keyword>
<gene>
    <name evidence="7" type="ORF">F889_01236</name>
</gene>
<comment type="caution">
    <text evidence="7">The sequence shown here is derived from an EMBL/GenBank/DDBJ whole genome shotgun (WGS) entry which is preliminary data.</text>
</comment>